<evidence type="ECO:0000313" key="2">
    <source>
        <dbReference type="Proteomes" id="UP000601435"/>
    </source>
</evidence>
<protein>
    <submittedName>
        <fullName evidence="1">GIP protein</fullName>
    </submittedName>
</protein>
<reference evidence="1" key="1">
    <citation type="submission" date="2021-02" db="EMBL/GenBank/DDBJ databases">
        <authorList>
            <person name="Dougan E. K."/>
            <person name="Rhodes N."/>
            <person name="Thang M."/>
            <person name="Chan C."/>
        </authorList>
    </citation>
    <scope>NUCLEOTIDE SEQUENCE</scope>
</reference>
<dbReference type="AlphaFoldDB" id="A0A812RNA0"/>
<gene>
    <name evidence="1" type="primary">GIP</name>
    <name evidence="1" type="ORF">SNEC2469_LOCUS12218</name>
</gene>
<keyword evidence="2" id="KW-1185">Reference proteome</keyword>
<dbReference type="EMBL" id="CAJNJA010019368">
    <property type="protein sequence ID" value="CAE7444278.1"/>
    <property type="molecule type" value="Genomic_DNA"/>
</dbReference>
<comment type="caution">
    <text evidence="1">The sequence shown here is derived from an EMBL/GenBank/DDBJ whole genome shotgun (WGS) entry which is preliminary data.</text>
</comment>
<evidence type="ECO:0000313" key="1">
    <source>
        <dbReference type="EMBL" id="CAE7444278.1"/>
    </source>
</evidence>
<name>A0A812RNA0_9DINO</name>
<dbReference type="Proteomes" id="UP000601435">
    <property type="component" value="Unassembled WGS sequence"/>
</dbReference>
<proteinExistence type="predicted"/>
<organism evidence="1 2">
    <name type="scientific">Symbiodinium necroappetens</name>
    <dbReference type="NCBI Taxonomy" id="1628268"/>
    <lineage>
        <taxon>Eukaryota</taxon>
        <taxon>Sar</taxon>
        <taxon>Alveolata</taxon>
        <taxon>Dinophyceae</taxon>
        <taxon>Suessiales</taxon>
        <taxon>Symbiodiniaceae</taxon>
        <taxon>Symbiodinium</taxon>
    </lineage>
</organism>
<accession>A0A812RNA0</accession>
<sequence>MAGAGRAGPRATAKGADDLQYQLLDDNIDEGTFWKGPLLVAYGIEEMYNVTGRSNAVRQKGHSCMPGWLKRRWFDVQGTHVSMDIRGMWPSDVQARADGVEGWVVVVSEI</sequence>